<keyword evidence="2" id="KW-1185">Reference proteome</keyword>
<dbReference type="AlphaFoldDB" id="A0A1Y1S9P8"/>
<dbReference type="EMBL" id="LWDP01000006">
    <property type="protein sequence ID" value="ORD94909.1"/>
    <property type="molecule type" value="Genomic_DNA"/>
</dbReference>
<accession>A0A1Y1S9P8</accession>
<dbReference type="VEuPathDB" id="MicrosporidiaDB:ECANGB1_1879"/>
<comment type="caution">
    <text evidence="1">The sequence shown here is derived from an EMBL/GenBank/DDBJ whole genome shotgun (WGS) entry which is preliminary data.</text>
</comment>
<proteinExistence type="predicted"/>
<organism evidence="1 2">
    <name type="scientific">Enterospora canceri</name>
    <dbReference type="NCBI Taxonomy" id="1081671"/>
    <lineage>
        <taxon>Eukaryota</taxon>
        <taxon>Fungi</taxon>
        <taxon>Fungi incertae sedis</taxon>
        <taxon>Microsporidia</taxon>
        <taxon>Enterocytozoonidae</taxon>
        <taxon>Enterospora</taxon>
    </lineage>
</organism>
<sequence>MHLYCFNTIIDLIKYVSNQELSYNLRHFIALRLIGDLENTPDANKLLTHPFITGKCHIS</sequence>
<gene>
    <name evidence="1" type="ORF">ECANGB1_1879</name>
</gene>
<reference evidence="1 2" key="1">
    <citation type="journal article" date="2017" name="Environ. Microbiol.">
        <title>Decay of the glycolytic pathway and adaptation to intranuclear parasitism within Enterocytozoonidae microsporidia.</title>
        <authorList>
            <person name="Wiredu Boakye D."/>
            <person name="Jaroenlak P."/>
            <person name="Prachumwat A."/>
            <person name="Williams T.A."/>
            <person name="Bateman K.S."/>
            <person name="Itsathitphaisarn O."/>
            <person name="Sritunyalucksana K."/>
            <person name="Paszkiewicz K.H."/>
            <person name="Moore K.A."/>
            <person name="Stentiford G.D."/>
            <person name="Williams B.A."/>
        </authorList>
    </citation>
    <scope>NUCLEOTIDE SEQUENCE [LARGE SCALE GENOMIC DNA]</scope>
    <source>
        <strain evidence="1 2">GB1</strain>
    </source>
</reference>
<evidence type="ECO:0000313" key="2">
    <source>
        <dbReference type="Proteomes" id="UP000192639"/>
    </source>
</evidence>
<name>A0A1Y1S9P8_9MICR</name>
<evidence type="ECO:0000313" key="1">
    <source>
        <dbReference type="EMBL" id="ORD94909.1"/>
    </source>
</evidence>
<protein>
    <submittedName>
        <fullName evidence="1">Uncharacterized protein</fullName>
    </submittedName>
</protein>
<dbReference type="Proteomes" id="UP000192639">
    <property type="component" value="Unassembled WGS sequence"/>
</dbReference>